<proteinExistence type="predicted"/>
<reference evidence="1" key="1">
    <citation type="submission" date="2021-04" db="EMBL/GenBank/DDBJ databases">
        <title>Draft genome sequence of Xylanibacillus composti strain K13.</title>
        <authorList>
            <person name="Uke A."/>
            <person name="Chhe C."/>
            <person name="Baramee S."/>
            <person name="Kosugi A."/>
        </authorList>
    </citation>
    <scope>NUCLEOTIDE SEQUENCE</scope>
    <source>
        <strain evidence="1">K13</strain>
    </source>
</reference>
<comment type="caution">
    <text evidence="1">The sequence shown here is derived from an EMBL/GenBank/DDBJ whole genome shotgun (WGS) entry which is preliminary data.</text>
</comment>
<organism evidence="1 2">
    <name type="scientific">Xylanibacillus composti</name>
    <dbReference type="NCBI Taxonomy" id="1572762"/>
    <lineage>
        <taxon>Bacteria</taxon>
        <taxon>Bacillati</taxon>
        <taxon>Bacillota</taxon>
        <taxon>Bacilli</taxon>
        <taxon>Bacillales</taxon>
        <taxon>Paenibacillaceae</taxon>
        <taxon>Xylanibacillus</taxon>
    </lineage>
</organism>
<dbReference type="RefSeq" id="WP_213410981.1">
    <property type="nucleotide sequence ID" value="NZ_BOVK01000015.1"/>
</dbReference>
<protein>
    <recommendedName>
        <fullName evidence="3">TATA-box binding protein</fullName>
    </recommendedName>
</protein>
<name>A0A8J4M1B9_9BACL</name>
<accession>A0A8J4M1B9</accession>
<dbReference type="AlphaFoldDB" id="A0A8J4M1B9"/>
<dbReference type="Gene3D" id="3.30.360.40">
    <property type="entry name" value="YwmB-like"/>
    <property type="match status" value="1"/>
</dbReference>
<dbReference type="EMBL" id="BOVK01000015">
    <property type="protein sequence ID" value="GIQ68389.1"/>
    <property type="molecule type" value="Genomic_DNA"/>
</dbReference>
<dbReference type="Proteomes" id="UP000677918">
    <property type="component" value="Unassembled WGS sequence"/>
</dbReference>
<evidence type="ECO:0008006" key="3">
    <source>
        <dbReference type="Google" id="ProtNLM"/>
    </source>
</evidence>
<evidence type="ECO:0000313" key="1">
    <source>
        <dbReference type="EMBL" id="GIQ68389.1"/>
    </source>
</evidence>
<sequence length="233" mass="24815">MIMNGHGVWSKYGRGMVAALAIVIAAVIVKDATGQAKAGESLQDRAELLVVLAEQVLEGEITYALAYETKVALQDGQSAEGVEQQLRAVAGEETASDIIVTSMPKAAHLFIRLYGADAGQLLSKALEMERVLASSGWLDSEWQIRADGKAHAQTTEAMEAGNLQQAAEGLGNSRTIDQYRDEQSIITRYFAEGLGRGVVSGGDAGNLQIALHRHSESGQWTAALATPMLTGEF</sequence>
<gene>
    <name evidence="1" type="ORF">XYCOK13_12130</name>
</gene>
<keyword evidence="2" id="KW-1185">Reference proteome</keyword>
<evidence type="ECO:0000313" key="2">
    <source>
        <dbReference type="Proteomes" id="UP000677918"/>
    </source>
</evidence>